<dbReference type="AlphaFoldDB" id="A0A1I5VSE2"/>
<dbReference type="EMBL" id="FOXW01000002">
    <property type="protein sequence ID" value="SFQ10197.1"/>
    <property type="molecule type" value="Genomic_DNA"/>
</dbReference>
<dbReference type="Proteomes" id="UP000199136">
    <property type="component" value="Unassembled WGS sequence"/>
</dbReference>
<reference evidence="2 3" key="1">
    <citation type="submission" date="2016-10" db="EMBL/GenBank/DDBJ databases">
        <authorList>
            <person name="de Groot N.N."/>
        </authorList>
    </citation>
    <scope>NUCLEOTIDE SEQUENCE [LARGE SCALE GENOMIC DNA]</scope>
    <source>
        <strain evidence="2 3">DSM 20581</strain>
    </source>
</reference>
<dbReference type="RefSeq" id="WP_177192480.1">
    <property type="nucleotide sequence ID" value="NZ_FOXW01000002.1"/>
</dbReference>
<evidence type="ECO:0000313" key="2">
    <source>
        <dbReference type="EMBL" id="SFQ10197.1"/>
    </source>
</evidence>
<evidence type="ECO:0008006" key="4">
    <source>
        <dbReference type="Google" id="ProtNLM"/>
    </source>
</evidence>
<keyword evidence="1" id="KW-0812">Transmembrane</keyword>
<sequence>MEMNHCKECGKEIVEDKKICENCRKKRNEKWNKVGTGIGLAGTVLLGVITKNKFK</sequence>
<keyword evidence="3" id="KW-1185">Reference proteome</keyword>
<feature type="transmembrane region" description="Helical" evidence="1">
    <location>
        <begin position="34"/>
        <end position="50"/>
    </location>
</feature>
<evidence type="ECO:0000313" key="3">
    <source>
        <dbReference type="Proteomes" id="UP000199136"/>
    </source>
</evidence>
<proteinExistence type="predicted"/>
<protein>
    <recommendedName>
        <fullName evidence="4">Zinc-ribbon domain-containing protein</fullName>
    </recommendedName>
</protein>
<gene>
    <name evidence="2" type="ORF">SAMN04488506_0551</name>
</gene>
<organism evidence="2 3">
    <name type="scientific">Desemzia incerta</name>
    <dbReference type="NCBI Taxonomy" id="82801"/>
    <lineage>
        <taxon>Bacteria</taxon>
        <taxon>Bacillati</taxon>
        <taxon>Bacillota</taxon>
        <taxon>Bacilli</taxon>
        <taxon>Lactobacillales</taxon>
        <taxon>Carnobacteriaceae</taxon>
        <taxon>Desemzia</taxon>
    </lineage>
</organism>
<keyword evidence="1" id="KW-0472">Membrane</keyword>
<accession>A0A1I5VSE2</accession>
<keyword evidence="1" id="KW-1133">Transmembrane helix</keyword>
<evidence type="ECO:0000256" key="1">
    <source>
        <dbReference type="SAM" id="Phobius"/>
    </source>
</evidence>
<name>A0A1I5VSE2_9LACT</name>